<dbReference type="Proteomes" id="UP000243579">
    <property type="component" value="Unassembled WGS sequence"/>
</dbReference>
<evidence type="ECO:0000313" key="3">
    <source>
        <dbReference type="Proteomes" id="UP000243579"/>
    </source>
</evidence>
<accession>A0A1V9Z7S5</accession>
<dbReference type="AlphaFoldDB" id="A0A1V9Z7S5"/>
<proteinExistence type="predicted"/>
<organism evidence="2 3">
    <name type="scientific">Achlya hypogyna</name>
    <name type="common">Oomycete</name>
    <name type="synonym">Protoachlya hypogyna</name>
    <dbReference type="NCBI Taxonomy" id="1202772"/>
    <lineage>
        <taxon>Eukaryota</taxon>
        <taxon>Sar</taxon>
        <taxon>Stramenopiles</taxon>
        <taxon>Oomycota</taxon>
        <taxon>Saprolegniomycetes</taxon>
        <taxon>Saprolegniales</taxon>
        <taxon>Achlyaceae</taxon>
        <taxon>Achlya</taxon>
    </lineage>
</organism>
<sequence length="619" mass="68170">MVGLALRNPFGRRTRSASLPEDDNQLLKPSELPPKRLSSTIVEQVPKHAKLAPPQTPEEEAHPAPTKKTPMSLKAAFASTSGYMYKKLSFRPTPDKAHEGDEQDWESEPADSIFAPGTVVATKYGTAVVLEYRPHDHFYVVKTFWHATAFFNAETVVREVVCMIGDRVKTRWGMATVENYYLDDDMYGIALDWRWDDDHVWRMKATTKMFTLVAKNPKSRAQITKELMQKTAAVGYSSLRTSTSSLRSSTSSSYSSLVTKMASISTTIAPSPKPQQDVKPRVAVWTPYGEGRVLGVRAADGMAKVKLRAGAVAYMLATSLEPLPYGTTDFVATIFGDGYVSSYRHSDTMYTVVVGSPGITLFTCNITSLLPPATPPVAAPTVAASLLKALPKVPFSAPKMFQSLPAGLPASLPSARKDKYVVGDRLRSKFGTATIMFHRADDDVFGCALDSAPSMLFVPGANMDSVFTDALNPTKMTALLQMTFQATKSLQTSTVQSATVLQKTVKDKWEASLKKRPKFAVDDRVLCGAFGSGFVLDARPDGGSYVYHVKLRKLGIEGHFHESALRHFPYDRATHVIVGEKHVSVPMEAYQEQYKKSRSEIIKDSMAANKRSHKSVFHI</sequence>
<evidence type="ECO:0000313" key="2">
    <source>
        <dbReference type="EMBL" id="OQR93992.1"/>
    </source>
</evidence>
<dbReference type="EMBL" id="JNBR01000384">
    <property type="protein sequence ID" value="OQR93992.1"/>
    <property type="molecule type" value="Genomic_DNA"/>
</dbReference>
<reference evidence="2 3" key="1">
    <citation type="journal article" date="2014" name="Genome Biol. Evol.">
        <title>The secreted proteins of Achlya hypogyna and Thraustotheca clavata identify the ancestral oomycete secretome and reveal gene acquisitions by horizontal gene transfer.</title>
        <authorList>
            <person name="Misner I."/>
            <person name="Blouin N."/>
            <person name="Leonard G."/>
            <person name="Richards T.A."/>
            <person name="Lane C.E."/>
        </authorList>
    </citation>
    <scope>NUCLEOTIDE SEQUENCE [LARGE SCALE GENOMIC DNA]</scope>
    <source>
        <strain evidence="2 3">ATCC 48635</strain>
    </source>
</reference>
<comment type="caution">
    <text evidence="2">The sequence shown here is derived from an EMBL/GenBank/DDBJ whole genome shotgun (WGS) entry which is preliminary data.</text>
</comment>
<name>A0A1V9Z7S5_ACHHY</name>
<dbReference type="OrthoDB" id="161565at2759"/>
<evidence type="ECO:0000256" key="1">
    <source>
        <dbReference type="SAM" id="MobiDB-lite"/>
    </source>
</evidence>
<protein>
    <submittedName>
        <fullName evidence="2">Uncharacterized protein</fullName>
    </submittedName>
</protein>
<feature type="region of interest" description="Disordered" evidence="1">
    <location>
        <begin position="1"/>
        <end position="71"/>
    </location>
</feature>
<gene>
    <name evidence="2" type="ORF">ACHHYP_01977</name>
</gene>
<keyword evidence="3" id="KW-1185">Reference proteome</keyword>